<reference evidence="3 4" key="1">
    <citation type="submission" date="2019-03" db="EMBL/GenBank/DDBJ databases">
        <title>Genomics of glacier-inhabiting Cryobacterium strains.</title>
        <authorList>
            <person name="Liu Q."/>
            <person name="Xin Y.-H."/>
        </authorList>
    </citation>
    <scope>NUCLEOTIDE SEQUENCE [LARGE SCALE GENOMIC DNA]</scope>
    <source>
        <strain evidence="3 4">RHLT2-21</strain>
    </source>
</reference>
<accession>A0A4R8W706</accession>
<evidence type="ECO:0000313" key="3">
    <source>
        <dbReference type="EMBL" id="TFC01887.1"/>
    </source>
</evidence>
<keyword evidence="3" id="KW-0503">Monooxygenase</keyword>
<dbReference type="GO" id="GO:0004497">
    <property type="term" value="F:monooxygenase activity"/>
    <property type="evidence" value="ECO:0007669"/>
    <property type="project" value="UniProtKB-KW"/>
</dbReference>
<keyword evidence="4" id="KW-1185">Reference proteome</keyword>
<gene>
    <name evidence="3" type="ORF">E3O32_12500</name>
</gene>
<dbReference type="PANTHER" id="PTHR40057">
    <property type="entry name" value="SLR1162 PROTEIN"/>
    <property type="match status" value="1"/>
</dbReference>
<keyword evidence="2" id="KW-0812">Transmembrane</keyword>
<dbReference type="InterPro" id="IPR011008">
    <property type="entry name" value="Dimeric_a/b-barrel"/>
</dbReference>
<dbReference type="Proteomes" id="UP000297643">
    <property type="component" value="Unassembled WGS sequence"/>
</dbReference>
<feature type="compositionally biased region" description="Low complexity" evidence="1">
    <location>
        <begin position="15"/>
        <end position="24"/>
    </location>
</feature>
<dbReference type="SUPFAM" id="SSF54909">
    <property type="entry name" value="Dimeric alpha+beta barrel"/>
    <property type="match status" value="1"/>
</dbReference>
<keyword evidence="3" id="KW-0560">Oxidoreductase</keyword>
<dbReference type="AlphaFoldDB" id="A0A4R8W706"/>
<name>A0A4R8W706_9MICO</name>
<feature type="transmembrane region" description="Helical" evidence="2">
    <location>
        <begin position="174"/>
        <end position="194"/>
    </location>
</feature>
<evidence type="ECO:0000313" key="4">
    <source>
        <dbReference type="Proteomes" id="UP000297643"/>
    </source>
</evidence>
<protein>
    <submittedName>
        <fullName evidence="3">Antibiotic biosynthesis monooxygenase</fullName>
    </submittedName>
</protein>
<feature type="region of interest" description="Disordered" evidence="1">
    <location>
        <begin position="1"/>
        <end position="24"/>
    </location>
</feature>
<dbReference type="EMBL" id="SOFM01000039">
    <property type="protein sequence ID" value="TFC01887.1"/>
    <property type="molecule type" value="Genomic_DNA"/>
</dbReference>
<keyword evidence="2" id="KW-1133">Transmembrane helix</keyword>
<dbReference type="PANTHER" id="PTHR40057:SF1">
    <property type="entry name" value="SLR1162 PROTEIN"/>
    <property type="match status" value="1"/>
</dbReference>
<evidence type="ECO:0000256" key="1">
    <source>
        <dbReference type="SAM" id="MobiDB-lite"/>
    </source>
</evidence>
<feature type="transmembrane region" description="Helical" evidence="2">
    <location>
        <begin position="140"/>
        <end position="162"/>
    </location>
</feature>
<dbReference type="InterPro" id="IPR038762">
    <property type="entry name" value="ABM_predict"/>
</dbReference>
<dbReference type="RefSeq" id="WP_134509996.1">
    <property type="nucleotide sequence ID" value="NZ_SOFM01000039.1"/>
</dbReference>
<proteinExistence type="predicted"/>
<comment type="caution">
    <text evidence="3">The sequence shown here is derived from an EMBL/GenBank/DDBJ whole genome shotgun (WGS) entry which is preliminary data.</text>
</comment>
<organism evidence="3 4">
    <name type="scientific">Cryobacterium mannosilyticum</name>
    <dbReference type="NCBI Taxonomy" id="1259190"/>
    <lineage>
        <taxon>Bacteria</taxon>
        <taxon>Bacillati</taxon>
        <taxon>Actinomycetota</taxon>
        <taxon>Actinomycetes</taxon>
        <taxon>Micrococcales</taxon>
        <taxon>Microbacteriaceae</taxon>
        <taxon>Cryobacterium</taxon>
    </lineage>
</organism>
<keyword evidence="2" id="KW-0472">Membrane</keyword>
<evidence type="ECO:0000256" key="2">
    <source>
        <dbReference type="SAM" id="Phobius"/>
    </source>
</evidence>
<sequence length="214" mass="23774">MSSLPPGNAAGAPQARPASSVTVSVTRRVEPTRIPDATHWAQQGMDLASSFPGFLGSGWVRATADSLSWHMLYRFANSELLDAWEGSEERAHWLIDGHDLILDARVEKRTGIEGWFDAPASDDDDVDAAPSFQPPRWKQAVSIGLGFLPTNLAFTLLATWLIPGWHDVDVLPKILVTTLVMAPTMTFLVMPWVTRMLRPWLMRRPATRPKPPVR</sequence>